<dbReference type="AlphaFoldDB" id="A0A2P2QYU3"/>
<reference evidence="2" key="1">
    <citation type="submission" date="2018-02" db="EMBL/GenBank/DDBJ databases">
        <title>Rhizophora mucronata_Transcriptome.</title>
        <authorList>
            <person name="Meera S.P."/>
            <person name="Sreeshan A."/>
            <person name="Augustine A."/>
        </authorList>
    </citation>
    <scope>NUCLEOTIDE SEQUENCE</scope>
    <source>
        <tissue evidence="2">Leaf</tissue>
    </source>
</reference>
<proteinExistence type="predicted"/>
<name>A0A2P2QYU3_RHIMU</name>
<sequence>MQFLVGFNIFIIYFKLLVIQESWVSGFWALSN</sequence>
<feature type="transmembrane region" description="Helical" evidence="1">
    <location>
        <begin position="6"/>
        <end position="30"/>
    </location>
</feature>
<evidence type="ECO:0000313" key="2">
    <source>
        <dbReference type="EMBL" id="MBX72143.1"/>
    </source>
</evidence>
<keyword evidence="1" id="KW-0472">Membrane</keyword>
<dbReference type="EMBL" id="GGEC01091659">
    <property type="protein sequence ID" value="MBX72143.1"/>
    <property type="molecule type" value="Transcribed_RNA"/>
</dbReference>
<protein>
    <submittedName>
        <fullName evidence="2">Uncharacterized protein</fullName>
    </submittedName>
</protein>
<organism evidence="2">
    <name type="scientific">Rhizophora mucronata</name>
    <name type="common">Asiatic mangrove</name>
    <dbReference type="NCBI Taxonomy" id="61149"/>
    <lineage>
        <taxon>Eukaryota</taxon>
        <taxon>Viridiplantae</taxon>
        <taxon>Streptophyta</taxon>
        <taxon>Embryophyta</taxon>
        <taxon>Tracheophyta</taxon>
        <taxon>Spermatophyta</taxon>
        <taxon>Magnoliopsida</taxon>
        <taxon>eudicotyledons</taxon>
        <taxon>Gunneridae</taxon>
        <taxon>Pentapetalae</taxon>
        <taxon>rosids</taxon>
        <taxon>fabids</taxon>
        <taxon>Malpighiales</taxon>
        <taxon>Rhizophoraceae</taxon>
        <taxon>Rhizophora</taxon>
    </lineage>
</organism>
<accession>A0A2P2QYU3</accession>
<keyword evidence="1" id="KW-1133">Transmembrane helix</keyword>
<evidence type="ECO:0000256" key="1">
    <source>
        <dbReference type="SAM" id="Phobius"/>
    </source>
</evidence>
<keyword evidence="1" id="KW-0812">Transmembrane</keyword>